<sequence length="177" mass="19746">MSDALAPSNQLAAGKSSGEGLASKPVGRLTVNAAFLREIKDDNRQLKSLWDRLIPMFSHPETAKNHWPELIAGLAELRDQLAIHFSLEEAYGYFDDAVDIAPHLSLTAESLRAQHSTLFSQIRDLADLILELNCEAVEHINRLTRRFKSFKSSFESHEESELKLILASFDDDLGVGD</sequence>
<keyword evidence="4" id="KW-1185">Reference proteome</keyword>
<dbReference type="Pfam" id="PF01814">
    <property type="entry name" value="Hemerythrin"/>
    <property type="match status" value="1"/>
</dbReference>
<accession>A0A518HPY3</accession>
<dbReference type="Proteomes" id="UP000319004">
    <property type="component" value="Chromosome"/>
</dbReference>
<evidence type="ECO:0000313" key="4">
    <source>
        <dbReference type="Proteomes" id="UP000319004"/>
    </source>
</evidence>
<feature type="domain" description="Hemerythrin-like" evidence="2">
    <location>
        <begin position="36"/>
        <end position="161"/>
    </location>
</feature>
<protein>
    <recommendedName>
        <fullName evidence="2">Hemerythrin-like domain-containing protein</fullName>
    </recommendedName>
</protein>
<proteinExistence type="predicted"/>
<dbReference type="AlphaFoldDB" id="A0A518HPY3"/>
<reference evidence="3 4" key="1">
    <citation type="submission" date="2019-03" db="EMBL/GenBank/DDBJ databases">
        <title>Deep-cultivation of Planctomycetes and their phenomic and genomic characterization uncovers novel biology.</title>
        <authorList>
            <person name="Wiegand S."/>
            <person name="Jogler M."/>
            <person name="Boedeker C."/>
            <person name="Pinto D."/>
            <person name="Vollmers J."/>
            <person name="Rivas-Marin E."/>
            <person name="Kohn T."/>
            <person name="Peeters S.H."/>
            <person name="Heuer A."/>
            <person name="Rast P."/>
            <person name="Oberbeckmann S."/>
            <person name="Bunk B."/>
            <person name="Jeske O."/>
            <person name="Meyerdierks A."/>
            <person name="Storesund J.E."/>
            <person name="Kallscheuer N."/>
            <person name="Luecker S."/>
            <person name="Lage O.M."/>
            <person name="Pohl T."/>
            <person name="Merkel B.J."/>
            <person name="Hornburger P."/>
            <person name="Mueller R.-W."/>
            <person name="Bruemmer F."/>
            <person name="Labrenz M."/>
            <person name="Spormann A.M."/>
            <person name="Op den Camp H."/>
            <person name="Overmann J."/>
            <person name="Amann R."/>
            <person name="Jetten M.S.M."/>
            <person name="Mascher T."/>
            <person name="Medema M.H."/>
            <person name="Devos D.P."/>
            <person name="Kaster A.-K."/>
            <person name="Ovreas L."/>
            <person name="Rohde M."/>
            <person name="Galperin M.Y."/>
            <person name="Jogler C."/>
        </authorList>
    </citation>
    <scope>NUCLEOTIDE SEQUENCE [LARGE SCALE GENOMIC DNA]</scope>
    <source>
        <strain evidence="3 4">Enr13</strain>
    </source>
</reference>
<gene>
    <name evidence="3" type="ORF">Enr13x_27540</name>
</gene>
<dbReference type="InterPro" id="IPR012312">
    <property type="entry name" value="Hemerythrin-like"/>
</dbReference>
<evidence type="ECO:0000313" key="3">
    <source>
        <dbReference type="EMBL" id="QDV42903.1"/>
    </source>
</evidence>
<evidence type="ECO:0000259" key="2">
    <source>
        <dbReference type="Pfam" id="PF01814"/>
    </source>
</evidence>
<dbReference type="RefSeq" id="WP_231744257.1">
    <property type="nucleotide sequence ID" value="NZ_CP037423.1"/>
</dbReference>
<organism evidence="3 4">
    <name type="scientific">Stieleria neptunia</name>
    <dbReference type="NCBI Taxonomy" id="2527979"/>
    <lineage>
        <taxon>Bacteria</taxon>
        <taxon>Pseudomonadati</taxon>
        <taxon>Planctomycetota</taxon>
        <taxon>Planctomycetia</taxon>
        <taxon>Pirellulales</taxon>
        <taxon>Pirellulaceae</taxon>
        <taxon>Stieleria</taxon>
    </lineage>
</organism>
<evidence type="ECO:0000256" key="1">
    <source>
        <dbReference type="SAM" id="MobiDB-lite"/>
    </source>
</evidence>
<dbReference type="KEGG" id="snep:Enr13x_27540"/>
<dbReference type="EMBL" id="CP037423">
    <property type="protein sequence ID" value="QDV42903.1"/>
    <property type="molecule type" value="Genomic_DNA"/>
</dbReference>
<name>A0A518HPY3_9BACT</name>
<feature type="region of interest" description="Disordered" evidence="1">
    <location>
        <begin position="1"/>
        <end position="21"/>
    </location>
</feature>